<evidence type="ECO:0000313" key="3">
    <source>
        <dbReference type="EMBL" id="BCX46799.1"/>
    </source>
</evidence>
<dbReference type="RefSeq" id="WP_338688684.1">
    <property type="nucleotide sequence ID" value="NZ_AP024702.1"/>
</dbReference>
<evidence type="ECO:0000313" key="4">
    <source>
        <dbReference type="Proteomes" id="UP001374893"/>
    </source>
</evidence>
<keyword evidence="4" id="KW-1185">Reference proteome</keyword>
<evidence type="ECO:0000259" key="2">
    <source>
        <dbReference type="Pfam" id="PF13205"/>
    </source>
</evidence>
<keyword evidence="1" id="KW-0732">Signal</keyword>
<feature type="domain" description="SbsA Ig-like" evidence="2">
    <location>
        <begin position="548"/>
        <end position="664"/>
    </location>
</feature>
<dbReference type="Pfam" id="PF22825">
    <property type="entry name" value="HpiC1-like"/>
    <property type="match status" value="1"/>
</dbReference>
<evidence type="ECO:0000256" key="1">
    <source>
        <dbReference type="ARBA" id="ARBA00022729"/>
    </source>
</evidence>
<proteinExistence type="predicted"/>
<dbReference type="InterPro" id="IPR013783">
    <property type="entry name" value="Ig-like_fold"/>
</dbReference>
<gene>
    <name evidence="3" type="ORF">HAHE_07070</name>
</gene>
<reference evidence="3 4" key="1">
    <citation type="submission" date="2021-06" db="EMBL/GenBank/DDBJ databases">
        <title>Complete genome of Haloferula helveola possessing various polysaccharide degrading enzymes.</title>
        <authorList>
            <person name="Takami H."/>
            <person name="Huang C."/>
            <person name="Hamasaki K."/>
        </authorList>
    </citation>
    <scope>NUCLEOTIDE SEQUENCE [LARGE SCALE GENOMIC DNA]</scope>
    <source>
        <strain evidence="3 4">CN-1</strain>
    </source>
</reference>
<dbReference type="InterPro" id="IPR054720">
    <property type="entry name" value="HpiC1"/>
</dbReference>
<dbReference type="Proteomes" id="UP001374893">
    <property type="component" value="Chromosome"/>
</dbReference>
<dbReference type="Gene3D" id="2.60.40.10">
    <property type="entry name" value="Immunoglobulins"/>
    <property type="match status" value="1"/>
</dbReference>
<dbReference type="InterPro" id="IPR032812">
    <property type="entry name" value="SbsA_Ig"/>
</dbReference>
<accession>A0ABN6H2J7</accession>
<protein>
    <recommendedName>
        <fullName evidence="2">SbsA Ig-like domain-containing protein</fullName>
    </recommendedName>
</protein>
<name>A0ABN6H2J7_9BACT</name>
<sequence>MKQNDLKTLPQVLLTVAGSVGLSHGQVSIPIENPGFELPVLTDANTGVPDGWTAYNSPSVWGSWNPTVLDFDTQAPEGSNVAYVFGSSPDAGLSQVLSGAYSTFQADASYTLTVEVGDSYPYTYDGYVVQLVAGGTVLAEDDNSNPPSTGAFATATVNYSYDAADAGLVGQALEIRLLSKQLSGGSGGEVEFDDVDLSVTFLNPVAEPGGPYLLADGVSLELDGSASTPSTGESITAYDWDLDNDGDFDEAVSGSTPPEISFADLQGTYGMVLGENTIKLRVTDSSAKTSTVETTVTLAETLLYEGFDYTAGQNINTQDGGFGFGGPWASTLRNPKAQNGSKDWGALRFSGGHARGDGWSALVRPLGSTLSDAGLMANGATLWFSVVFDLENQNFTNADLHFALASDQFEPVNYSDRKNLVAGEGIGVTHDRARVRGAYWQDNDTDTVAELATKNSSYYIDGSGGALPRGLLVGKIEWGADDLANETLTIYAPGKDLSLGDPVMEPWSIPALDQSQFDVLALQFKDTPVMDEVRFAATSAGVLPPDYEEPVVAALSPADEADGELGSDVFNFANLVLTFDRDVQPGSGSITIVETGVGDFETFDVATSPRLTFDGGELTVDPTNNFADGTAYHIEIDPTAIESTNGVAYAGISGTSDPNWNFTTAAAAPVQPGGAGAVTIWSAVFGGEALTDSADLVHGFDLARRRSESHTLTGGSSFEMSTGHHLVLYNSRFDSSSGSDRSQIQTRLNLAGSDLAAGWSQGYIRRDSGQDETITAGGAIVDVASDADLLELRSIRTDSNSGAGVIRAARATGIQMVKLDDTWNYLRLAGHDGAGTDQVIPNDSNWHQVEYAQQDEMDAGSFAFAGSGSDITLVEQGHYLVFANTYGSAPEDRSTLVQRLTLDDVEISGTMTSVYLRGFDGADQGAATIGAIIETGSANQVLNVEVRQGGPDGTLTIDGGRTALTMVKLPDTADFIRLEDTSADQNLNTSGSIVFNDDPGSQLELDSAFSHSVTTDPGRVGVNSAGDYLFLSSQFDLLNAGGRSFYSQGWQVNGIGGLDDRGQTGRYGRDDSNAAEEVGNWSGYVSELAAADYVEAVTEALGNTGNVTADVLALQGVNLDSLFAEVPLDTYQSWIGGFPGIGNADPESDVDIGGLATGIEWVVGGDPTDSADDVGLAPTYDNSSDPDFFIFTYRRSDDANADGDTTIEVQYGSDLSGWTTAEPGADIIISETPNGAGTGVDLVEVKIRRTLAVDGTLFARLRVQVTLPF</sequence>
<dbReference type="EMBL" id="AP024702">
    <property type="protein sequence ID" value="BCX46799.1"/>
    <property type="molecule type" value="Genomic_DNA"/>
</dbReference>
<dbReference type="Pfam" id="PF13205">
    <property type="entry name" value="Big_5"/>
    <property type="match status" value="1"/>
</dbReference>
<organism evidence="3 4">
    <name type="scientific">Haloferula helveola</name>
    <dbReference type="NCBI Taxonomy" id="490095"/>
    <lineage>
        <taxon>Bacteria</taxon>
        <taxon>Pseudomonadati</taxon>
        <taxon>Verrucomicrobiota</taxon>
        <taxon>Verrucomicrobiia</taxon>
        <taxon>Verrucomicrobiales</taxon>
        <taxon>Verrucomicrobiaceae</taxon>
        <taxon>Haloferula</taxon>
    </lineage>
</organism>